<evidence type="ECO:0000256" key="5">
    <source>
        <dbReference type="ARBA" id="ARBA00023002"/>
    </source>
</evidence>
<evidence type="ECO:0000256" key="3">
    <source>
        <dbReference type="ARBA" id="ARBA00022617"/>
    </source>
</evidence>
<dbReference type="AlphaFoldDB" id="A0A7I8IB98"/>
<keyword evidence="5" id="KW-0560">Oxidoreductase</keyword>
<organism evidence="9">
    <name type="scientific">Spirodela intermedia</name>
    <name type="common">Intermediate duckweed</name>
    <dbReference type="NCBI Taxonomy" id="51605"/>
    <lineage>
        <taxon>Eukaryota</taxon>
        <taxon>Viridiplantae</taxon>
        <taxon>Streptophyta</taxon>
        <taxon>Embryophyta</taxon>
        <taxon>Tracheophyta</taxon>
        <taxon>Spermatophyta</taxon>
        <taxon>Magnoliopsida</taxon>
        <taxon>Liliopsida</taxon>
        <taxon>Araceae</taxon>
        <taxon>Lemnoideae</taxon>
        <taxon>Spirodela</taxon>
    </lineage>
</organism>
<keyword evidence="7" id="KW-0503">Monooxygenase</keyword>
<comment type="cofactor">
    <cofactor evidence="1">
        <name>heme</name>
        <dbReference type="ChEBI" id="CHEBI:30413"/>
    </cofactor>
</comment>
<keyword evidence="8" id="KW-0732">Signal</keyword>
<feature type="signal peptide" evidence="8">
    <location>
        <begin position="1"/>
        <end position="16"/>
    </location>
</feature>
<evidence type="ECO:0000256" key="6">
    <source>
        <dbReference type="ARBA" id="ARBA00023004"/>
    </source>
</evidence>
<keyword evidence="10" id="KW-1185">Reference proteome</keyword>
<dbReference type="GO" id="GO:0005506">
    <property type="term" value="F:iron ion binding"/>
    <property type="evidence" value="ECO:0007669"/>
    <property type="project" value="InterPro"/>
</dbReference>
<comment type="similarity">
    <text evidence="2">Belongs to the cytochrome P450 family.</text>
</comment>
<dbReference type="SUPFAM" id="SSF48264">
    <property type="entry name" value="Cytochrome P450"/>
    <property type="match status" value="1"/>
</dbReference>
<evidence type="ECO:0000256" key="8">
    <source>
        <dbReference type="SAM" id="SignalP"/>
    </source>
</evidence>
<evidence type="ECO:0000313" key="9">
    <source>
        <dbReference type="EMBL" id="CAA2614845.1"/>
    </source>
</evidence>
<evidence type="ECO:0000313" key="10">
    <source>
        <dbReference type="Proteomes" id="UP001189122"/>
    </source>
</evidence>
<dbReference type="PANTHER" id="PTHR47955:SF19">
    <property type="entry name" value="CYTOCHROME P450 71A9-LIKE ISOFORM X1"/>
    <property type="match status" value="1"/>
</dbReference>
<evidence type="ECO:0000256" key="2">
    <source>
        <dbReference type="ARBA" id="ARBA00010617"/>
    </source>
</evidence>
<dbReference type="InterPro" id="IPR036396">
    <property type="entry name" value="Cyt_P450_sf"/>
</dbReference>
<keyword evidence="6" id="KW-0408">Iron</keyword>
<dbReference type="GO" id="GO:0016705">
    <property type="term" value="F:oxidoreductase activity, acting on paired donors, with incorporation or reduction of molecular oxygen"/>
    <property type="evidence" value="ECO:0007669"/>
    <property type="project" value="InterPro"/>
</dbReference>
<dbReference type="GO" id="GO:0004497">
    <property type="term" value="F:monooxygenase activity"/>
    <property type="evidence" value="ECO:0007669"/>
    <property type="project" value="UniProtKB-KW"/>
</dbReference>
<evidence type="ECO:0000256" key="1">
    <source>
        <dbReference type="ARBA" id="ARBA00001971"/>
    </source>
</evidence>
<dbReference type="GO" id="GO:0020037">
    <property type="term" value="F:heme binding"/>
    <property type="evidence" value="ECO:0007669"/>
    <property type="project" value="InterPro"/>
</dbReference>
<dbReference type="Gene3D" id="1.10.630.10">
    <property type="entry name" value="Cytochrome P450"/>
    <property type="match status" value="1"/>
</dbReference>
<reference evidence="9 10" key="1">
    <citation type="submission" date="2019-12" db="EMBL/GenBank/DDBJ databases">
        <authorList>
            <person name="Scholz U."/>
            <person name="Mascher M."/>
            <person name="Fiebig A."/>
        </authorList>
    </citation>
    <scope>NUCLEOTIDE SEQUENCE</scope>
</reference>
<proteinExistence type="inferred from homology"/>
<sequence>MAASMILHAALFCLLAVPLRLICCVQRSRKHNLPPAPPSLPLIGNIHQFGKLPHRSLHSLAKKHGPLMYLKLGRPPTLVVSSAEMAKGILKTPDRNFCTRPNARSSPGWRQFPKISTLELFTVKRVRSLRPIREEVRVLVKGIAETASAG</sequence>
<dbReference type="Pfam" id="PF00067">
    <property type="entry name" value="p450"/>
    <property type="match status" value="1"/>
</dbReference>
<accession>A0A7I8IB98</accession>
<evidence type="ECO:0000256" key="7">
    <source>
        <dbReference type="ARBA" id="ARBA00023033"/>
    </source>
</evidence>
<dbReference type="EMBL" id="CACRZD030000001">
    <property type="protein sequence ID" value="CAA6654623.1"/>
    <property type="molecule type" value="Genomic_DNA"/>
</dbReference>
<keyword evidence="4" id="KW-0479">Metal-binding</keyword>
<evidence type="ECO:0000256" key="4">
    <source>
        <dbReference type="ARBA" id="ARBA00022723"/>
    </source>
</evidence>
<name>A0A7I8IB98_SPIIN</name>
<feature type="chain" id="PRO_5029605604" evidence="8">
    <location>
        <begin position="17"/>
        <end position="150"/>
    </location>
</feature>
<keyword evidence="3" id="KW-0349">Heme</keyword>
<dbReference type="Proteomes" id="UP001189122">
    <property type="component" value="Unassembled WGS sequence"/>
</dbReference>
<dbReference type="PANTHER" id="PTHR47955">
    <property type="entry name" value="CYTOCHROME P450 FAMILY 71 PROTEIN"/>
    <property type="match status" value="1"/>
</dbReference>
<gene>
    <name evidence="9" type="ORF">SI7747_01001213</name>
</gene>
<dbReference type="InterPro" id="IPR001128">
    <property type="entry name" value="Cyt_P450"/>
</dbReference>
<protein>
    <submittedName>
        <fullName evidence="9">Uncharacterized protein</fullName>
    </submittedName>
</protein>
<dbReference type="EMBL" id="LR743588">
    <property type="protein sequence ID" value="CAA2614845.1"/>
    <property type="molecule type" value="Genomic_DNA"/>
</dbReference>